<dbReference type="RefSeq" id="WP_183947045.1">
    <property type="nucleotide sequence ID" value="NZ_JACHHX010000002.1"/>
</dbReference>
<evidence type="ECO:0000313" key="4">
    <source>
        <dbReference type="Proteomes" id="UP000519004"/>
    </source>
</evidence>
<sequence length="598" mass="66640">MSKPSGRPARPRRTGARAARDTSRPTQEVTPHDVHLLERARLQWQFGDWQSLAALGQDALQHHPMRAELALFAAAGRLQTGQLDEGRAYLRLARDWGASLEQIGRILISGVYSSLGRFALLAGLRLDAMDRFEAAIGAGSPGADLRLLAQARYAQQIQQLRQLSQQMPRPLQAETPERPLSIATSVSTYILRLALELEDHAVIDLGFNTVRKEWLTVSGDVVEYRTDESAPLYLVSNQNGNFDKPAGDVQISLRAGAAYVISGELAHSGDSSPVVWIFQYDAAGKRIDSASIKTEHGRFKHRFATRSEMRRFDIGIRFSGAGTVTLSKTRLQLCESTAQDLAADFEARLDELARKQKKEVENSMKQIENFLRLQNYLGQDVLLPEMHGWPISPDLGVLLVKLVEQNGYDAVIEFGSGTSTLILARAVQRMAQHTGQSPVPLLSFEHLKEYAGKTRTILAQGRLAKLADVVLTPLVDWLDDQQVRYRFYACEEALARLRQRLPPGKVGKVLVFVDGPPASTGKHARYPALPKVLQAFPPEQFVVHAVLDDYLREDEQQIVASWVQHLQQRGIPHTVTKYPNLEKMACLIEVGGKRTDEE</sequence>
<dbReference type="EMBL" id="JACHHX010000002">
    <property type="protein sequence ID" value="MBB5014458.1"/>
    <property type="molecule type" value="Genomic_DNA"/>
</dbReference>
<dbReference type="AlphaFoldDB" id="A0A7W7V7A3"/>
<gene>
    <name evidence="3" type="ORF">HNQ58_000332</name>
</gene>
<comment type="caution">
    <text evidence="3">The sequence shown here is derived from an EMBL/GenBank/DDBJ whole genome shotgun (WGS) entry which is preliminary data.</text>
</comment>
<name>A0A7W7V7A3_9GAMM</name>
<feature type="region of interest" description="Disordered" evidence="2">
    <location>
        <begin position="1"/>
        <end position="30"/>
    </location>
</feature>
<dbReference type="InterPro" id="IPR029063">
    <property type="entry name" value="SAM-dependent_MTases_sf"/>
</dbReference>
<evidence type="ECO:0000256" key="1">
    <source>
        <dbReference type="SAM" id="Coils"/>
    </source>
</evidence>
<dbReference type="Gene3D" id="3.40.50.150">
    <property type="entry name" value="Vaccinia Virus protein VP39"/>
    <property type="match status" value="1"/>
</dbReference>
<organism evidence="3 4">
    <name type="scientific">Rehaibacterium terrae</name>
    <dbReference type="NCBI Taxonomy" id="1341696"/>
    <lineage>
        <taxon>Bacteria</taxon>
        <taxon>Pseudomonadati</taxon>
        <taxon>Pseudomonadota</taxon>
        <taxon>Gammaproteobacteria</taxon>
        <taxon>Lysobacterales</taxon>
        <taxon>Lysobacteraceae</taxon>
        <taxon>Rehaibacterium</taxon>
    </lineage>
</organism>
<evidence type="ECO:0000256" key="2">
    <source>
        <dbReference type="SAM" id="MobiDB-lite"/>
    </source>
</evidence>
<accession>A0A7W7V7A3</accession>
<dbReference type="Proteomes" id="UP000519004">
    <property type="component" value="Unassembled WGS sequence"/>
</dbReference>
<feature type="coiled-coil region" evidence="1">
    <location>
        <begin position="342"/>
        <end position="373"/>
    </location>
</feature>
<evidence type="ECO:0000313" key="3">
    <source>
        <dbReference type="EMBL" id="MBB5014458.1"/>
    </source>
</evidence>
<protein>
    <submittedName>
        <fullName evidence="3">Uncharacterized protein</fullName>
    </submittedName>
</protein>
<keyword evidence="4" id="KW-1185">Reference proteome</keyword>
<proteinExistence type="predicted"/>
<reference evidence="3 4" key="1">
    <citation type="submission" date="2020-08" db="EMBL/GenBank/DDBJ databases">
        <title>Genomic Encyclopedia of Type Strains, Phase IV (KMG-IV): sequencing the most valuable type-strain genomes for metagenomic binning, comparative biology and taxonomic classification.</title>
        <authorList>
            <person name="Goeker M."/>
        </authorList>
    </citation>
    <scope>NUCLEOTIDE SEQUENCE [LARGE SCALE GENOMIC DNA]</scope>
    <source>
        <strain evidence="3 4">DSM 25897</strain>
    </source>
</reference>
<keyword evidence="1" id="KW-0175">Coiled coil</keyword>